<dbReference type="EMBL" id="FPIP01000002">
    <property type="protein sequence ID" value="SFW21727.1"/>
    <property type="molecule type" value="Genomic_DNA"/>
</dbReference>
<dbReference type="PANTHER" id="PTHR30349:SF41">
    <property type="entry name" value="INTEGRASE_RECOMBINASE PROTEIN MJ0367-RELATED"/>
    <property type="match status" value="1"/>
</dbReference>
<evidence type="ECO:0000256" key="5">
    <source>
        <dbReference type="ARBA" id="ARBA00023172"/>
    </source>
</evidence>
<evidence type="ECO:0000256" key="2">
    <source>
        <dbReference type="ARBA" id="ARBA00008857"/>
    </source>
</evidence>
<dbReference type="Gene3D" id="1.10.260.40">
    <property type="entry name" value="lambda repressor-like DNA-binding domains"/>
    <property type="match status" value="1"/>
</dbReference>
<accession>A0A1K1MF44</accession>
<sequence length="487" mass="55937">MPKPKKHISKDGKISYNIRVYDGYDSNGKQIVRSMTWKPPANLTQKQADREAERQAIKFEESVKNGNCFDNNTRFKEYAETWLENNKPPILAPKTYERYKALLINIIAAIGEIKLIKLQSHHLQQFYNNLRENGIKKIGAYACSNKLRTVISEKRLTIKSVAQKSGLSASTVSAACRAEHIRIESAEKIADALGSKTEKLFDIHDDTTGLSSKTILHHHRLISSILTQATRDRLVPYNVADHNYMKAPKLDHSEAVFLDDEQARHVLELLDEEPIKWKTAMYLLIFSGIRRGELMGLEWKDIDYDNRVIHIRRTSQYVQHMGIITKSPKNETSYRTIKLSEIVFDLLREYHAYWNKLRNEMLDRWEHFITITLADGSTQTVINDRLFIKEDTTPMNPDSLTDWTSNFVKKNKLPHFTPHSLRHTHATLLIAEGVSIPTVSRRLGHSDITTTSKIYVHAIQSADEIASDVIDGKLNPVRNDKNKKDAK</sequence>
<dbReference type="Pfam" id="PF14659">
    <property type="entry name" value="Phage_int_SAM_3"/>
    <property type="match status" value="1"/>
</dbReference>
<evidence type="ECO:0000259" key="6">
    <source>
        <dbReference type="PROSITE" id="PS50943"/>
    </source>
</evidence>
<dbReference type="Gene3D" id="1.10.150.130">
    <property type="match status" value="1"/>
</dbReference>
<dbReference type="SUPFAM" id="SSF47413">
    <property type="entry name" value="lambda repressor-like DNA-binding domains"/>
    <property type="match status" value="1"/>
</dbReference>
<keyword evidence="5" id="KW-0233">DNA recombination</keyword>
<feature type="domain" description="HTH cro/C1-type" evidence="6">
    <location>
        <begin position="147"/>
        <end position="200"/>
    </location>
</feature>
<dbReference type="Gene3D" id="1.10.443.10">
    <property type="entry name" value="Intergrase catalytic core"/>
    <property type="match status" value="1"/>
</dbReference>
<evidence type="ECO:0000256" key="3">
    <source>
        <dbReference type="ARBA" id="ARBA00022908"/>
    </source>
</evidence>
<dbReference type="GO" id="GO:0006310">
    <property type="term" value="P:DNA recombination"/>
    <property type="evidence" value="ECO:0007669"/>
    <property type="project" value="UniProtKB-KW"/>
</dbReference>
<protein>
    <submittedName>
        <fullName evidence="8">Site-specific recombinase XerD</fullName>
    </submittedName>
</protein>
<dbReference type="Proteomes" id="UP000183461">
    <property type="component" value="Unassembled WGS sequence"/>
</dbReference>
<evidence type="ECO:0000313" key="9">
    <source>
        <dbReference type="Proteomes" id="UP000183461"/>
    </source>
</evidence>
<reference evidence="8 9" key="1">
    <citation type="submission" date="2016-11" db="EMBL/GenBank/DDBJ databases">
        <authorList>
            <person name="Jaros S."/>
            <person name="Januszkiewicz K."/>
            <person name="Wedrychowicz H."/>
        </authorList>
    </citation>
    <scope>NUCLEOTIDE SEQUENCE [LARGE SCALE GENOMIC DNA]</scope>
    <source>
        <strain evidence="8 9">YL228</strain>
    </source>
</reference>
<dbReference type="InterPro" id="IPR010982">
    <property type="entry name" value="Lambda_DNA-bd_dom_sf"/>
</dbReference>
<dbReference type="GO" id="GO:0003677">
    <property type="term" value="F:DNA binding"/>
    <property type="evidence" value="ECO:0007669"/>
    <property type="project" value="UniProtKB-KW"/>
</dbReference>
<comment type="function">
    <text evidence="1">Site-specific tyrosine recombinase, which acts by catalyzing the cutting and rejoining of the recombining DNA molecules.</text>
</comment>
<dbReference type="CDD" id="cd01189">
    <property type="entry name" value="INT_ICEBs1_C_like"/>
    <property type="match status" value="1"/>
</dbReference>
<dbReference type="PROSITE" id="PS51898">
    <property type="entry name" value="TYR_RECOMBINASE"/>
    <property type="match status" value="1"/>
</dbReference>
<gene>
    <name evidence="8" type="ORF">SAMN02910280_1136</name>
</gene>
<name>A0A1K1MF44_RUMFL</name>
<dbReference type="InterPro" id="IPR050090">
    <property type="entry name" value="Tyrosine_recombinase_XerCD"/>
</dbReference>
<organism evidence="8 9">
    <name type="scientific">Ruminococcus flavefaciens</name>
    <dbReference type="NCBI Taxonomy" id="1265"/>
    <lineage>
        <taxon>Bacteria</taxon>
        <taxon>Bacillati</taxon>
        <taxon>Bacillota</taxon>
        <taxon>Clostridia</taxon>
        <taxon>Eubacteriales</taxon>
        <taxon>Oscillospiraceae</taxon>
        <taxon>Ruminococcus</taxon>
    </lineage>
</organism>
<keyword evidence="3" id="KW-0229">DNA integration</keyword>
<evidence type="ECO:0000259" key="7">
    <source>
        <dbReference type="PROSITE" id="PS51898"/>
    </source>
</evidence>
<evidence type="ECO:0000256" key="1">
    <source>
        <dbReference type="ARBA" id="ARBA00003283"/>
    </source>
</evidence>
<comment type="similarity">
    <text evidence="2">Belongs to the 'phage' integrase family.</text>
</comment>
<dbReference type="CDD" id="cd00093">
    <property type="entry name" value="HTH_XRE"/>
    <property type="match status" value="1"/>
</dbReference>
<dbReference type="AlphaFoldDB" id="A0A1K1MF44"/>
<dbReference type="InterPro" id="IPR013762">
    <property type="entry name" value="Integrase-like_cat_sf"/>
</dbReference>
<feature type="domain" description="Tyr recombinase" evidence="7">
    <location>
        <begin position="253"/>
        <end position="470"/>
    </location>
</feature>
<proteinExistence type="inferred from homology"/>
<dbReference type="PROSITE" id="PS50943">
    <property type="entry name" value="HTH_CROC1"/>
    <property type="match status" value="1"/>
</dbReference>
<dbReference type="PANTHER" id="PTHR30349">
    <property type="entry name" value="PHAGE INTEGRASE-RELATED"/>
    <property type="match status" value="1"/>
</dbReference>
<dbReference type="InterPro" id="IPR011010">
    <property type="entry name" value="DNA_brk_join_enz"/>
</dbReference>
<dbReference type="InterPro" id="IPR002104">
    <property type="entry name" value="Integrase_catalytic"/>
</dbReference>
<keyword evidence="4" id="KW-0238">DNA-binding</keyword>
<dbReference type="RefSeq" id="WP_072299505.1">
    <property type="nucleotide sequence ID" value="NZ_FPIP01000002.1"/>
</dbReference>
<dbReference type="Pfam" id="PF13443">
    <property type="entry name" value="HTH_26"/>
    <property type="match status" value="1"/>
</dbReference>
<dbReference type="InterPro" id="IPR010998">
    <property type="entry name" value="Integrase_recombinase_N"/>
</dbReference>
<evidence type="ECO:0000256" key="4">
    <source>
        <dbReference type="ARBA" id="ARBA00023125"/>
    </source>
</evidence>
<dbReference type="SUPFAM" id="SSF56349">
    <property type="entry name" value="DNA breaking-rejoining enzymes"/>
    <property type="match status" value="1"/>
</dbReference>
<dbReference type="InterPro" id="IPR004107">
    <property type="entry name" value="Integrase_SAM-like_N"/>
</dbReference>
<dbReference type="SMART" id="SM00530">
    <property type="entry name" value="HTH_XRE"/>
    <property type="match status" value="1"/>
</dbReference>
<evidence type="ECO:0000313" key="8">
    <source>
        <dbReference type="EMBL" id="SFW21727.1"/>
    </source>
</evidence>
<dbReference type="GO" id="GO:0015074">
    <property type="term" value="P:DNA integration"/>
    <property type="evidence" value="ECO:0007669"/>
    <property type="project" value="UniProtKB-KW"/>
</dbReference>
<dbReference type="Pfam" id="PF00589">
    <property type="entry name" value="Phage_integrase"/>
    <property type="match status" value="1"/>
</dbReference>
<dbReference type="InterPro" id="IPR001387">
    <property type="entry name" value="Cro/C1-type_HTH"/>
</dbReference>